<feature type="signal peptide" evidence="4">
    <location>
        <begin position="1"/>
        <end position="24"/>
    </location>
</feature>
<dbReference type="SUPFAM" id="SSF55073">
    <property type="entry name" value="Nucleotide cyclase"/>
    <property type="match status" value="1"/>
</dbReference>
<reference evidence="7" key="1">
    <citation type="submission" date="2018-02" db="EMBL/GenBank/DDBJ databases">
        <authorList>
            <person name="Hausmann B."/>
        </authorList>
    </citation>
    <scope>NUCLEOTIDE SEQUENCE [LARGE SCALE GENOMIC DNA]</scope>
    <source>
        <strain evidence="7">Peat soil MAG SbA1</strain>
    </source>
</reference>
<evidence type="ECO:0000256" key="2">
    <source>
        <dbReference type="ARBA" id="ARBA00034247"/>
    </source>
</evidence>
<organism evidence="6 7">
    <name type="scientific">Candidatus Sulfotelmatobacter kueseliae</name>
    <dbReference type="NCBI Taxonomy" id="2042962"/>
    <lineage>
        <taxon>Bacteria</taxon>
        <taxon>Pseudomonadati</taxon>
        <taxon>Acidobacteriota</taxon>
        <taxon>Terriglobia</taxon>
        <taxon>Terriglobales</taxon>
        <taxon>Candidatus Korobacteraceae</taxon>
        <taxon>Candidatus Sulfotelmatobacter</taxon>
    </lineage>
</organism>
<evidence type="ECO:0000256" key="4">
    <source>
        <dbReference type="SAM" id="SignalP"/>
    </source>
</evidence>
<dbReference type="Pfam" id="PF00990">
    <property type="entry name" value="GGDEF"/>
    <property type="match status" value="1"/>
</dbReference>
<dbReference type="EMBL" id="OMOD01000024">
    <property type="protein sequence ID" value="SPF33755.1"/>
    <property type="molecule type" value="Genomic_DNA"/>
</dbReference>
<feature type="transmembrane region" description="Helical" evidence="3">
    <location>
        <begin position="265"/>
        <end position="286"/>
    </location>
</feature>
<evidence type="ECO:0000256" key="3">
    <source>
        <dbReference type="SAM" id="Phobius"/>
    </source>
</evidence>
<dbReference type="InterPro" id="IPR000160">
    <property type="entry name" value="GGDEF_dom"/>
</dbReference>
<feature type="transmembrane region" description="Helical" evidence="3">
    <location>
        <begin position="100"/>
        <end position="119"/>
    </location>
</feature>
<dbReference type="GO" id="GO:0043709">
    <property type="term" value="P:cell adhesion involved in single-species biofilm formation"/>
    <property type="evidence" value="ECO:0007669"/>
    <property type="project" value="TreeGrafter"/>
</dbReference>
<evidence type="ECO:0000313" key="6">
    <source>
        <dbReference type="EMBL" id="SPF33755.1"/>
    </source>
</evidence>
<dbReference type="SMART" id="SM00267">
    <property type="entry name" value="GGDEF"/>
    <property type="match status" value="1"/>
</dbReference>
<feature type="transmembrane region" description="Helical" evidence="3">
    <location>
        <begin position="171"/>
        <end position="189"/>
    </location>
</feature>
<dbReference type="Proteomes" id="UP000238701">
    <property type="component" value="Unassembled WGS sequence"/>
</dbReference>
<name>A0A2U3K269_9BACT</name>
<evidence type="ECO:0000259" key="5">
    <source>
        <dbReference type="PROSITE" id="PS50887"/>
    </source>
</evidence>
<protein>
    <recommendedName>
        <fullName evidence="1">diguanylate cyclase</fullName>
        <ecNumber evidence="1">2.7.7.65</ecNumber>
    </recommendedName>
</protein>
<feature type="transmembrane region" description="Helical" evidence="3">
    <location>
        <begin position="66"/>
        <end position="88"/>
    </location>
</feature>
<dbReference type="Gene3D" id="3.30.70.270">
    <property type="match status" value="1"/>
</dbReference>
<dbReference type="EC" id="2.7.7.65" evidence="1"/>
<feature type="domain" description="GGDEF" evidence="5">
    <location>
        <begin position="373"/>
        <end position="513"/>
    </location>
</feature>
<dbReference type="NCBIfam" id="TIGR00254">
    <property type="entry name" value="GGDEF"/>
    <property type="match status" value="1"/>
</dbReference>
<proteinExistence type="predicted"/>
<dbReference type="CDD" id="cd01949">
    <property type="entry name" value="GGDEF"/>
    <property type="match status" value="1"/>
</dbReference>
<sequence>MNQHSPPRRYLVAALLLLAVQALASALLAPGFARTAVTDISGALLMLAALLAFATNGYASSGRMRWLWALQAAGWALWLADQAVWIMFDVVWRQKMPAMQFADALLFLAGAPMFAGVLLRPHREPSERSARLGAADFLLLLLWWLFLYISFVVCWQYIVPNEDAYNRNFDLLATAENMLLTCILAVFWWQTSGRWKKFYGLFSGAVACNAVAFYLINRAIEQNVYFTGDWHDLFYSASFAVYPAVALAGEGLSPTQKAESGDGSWLANWAMIAVLSLPVIACWALLDPRLPRLAAHFRVLVALATMFLMVLLLFIQHQRLNRELRHTNVVLHEASLTDPLTGLRNRRYFSATIDADVSQALRAHADGHDLHIRDLVFYLIDADDFKEVNDRYGHDVGDRVLVEMTRRVSSSIRDSDVLVRWGGEEFLLISRHTDRREAELLAKRVLAAVADMPFNVDEEGGTIYRNCSVGWAAFPWFPDNPRAISYREVLTLADRGLHQAKVSGKNRAVGMLPPTGKVIPISVEGLHAARMQVDVLAVSGPSRQP</sequence>
<dbReference type="InterPro" id="IPR029787">
    <property type="entry name" value="Nucleotide_cyclase"/>
</dbReference>
<keyword evidence="4" id="KW-0732">Signal</keyword>
<keyword evidence="3" id="KW-0812">Transmembrane</keyword>
<accession>A0A2U3K269</accession>
<feature type="transmembrane region" description="Helical" evidence="3">
    <location>
        <begin position="40"/>
        <end position="59"/>
    </location>
</feature>
<dbReference type="PROSITE" id="PS50887">
    <property type="entry name" value="GGDEF"/>
    <property type="match status" value="1"/>
</dbReference>
<dbReference type="GO" id="GO:1902201">
    <property type="term" value="P:negative regulation of bacterial-type flagellum-dependent cell motility"/>
    <property type="evidence" value="ECO:0007669"/>
    <property type="project" value="TreeGrafter"/>
</dbReference>
<dbReference type="AlphaFoldDB" id="A0A2U3K269"/>
<dbReference type="PANTHER" id="PTHR45138">
    <property type="entry name" value="REGULATORY COMPONENTS OF SENSORY TRANSDUCTION SYSTEM"/>
    <property type="match status" value="1"/>
</dbReference>
<dbReference type="GO" id="GO:0005886">
    <property type="term" value="C:plasma membrane"/>
    <property type="evidence" value="ECO:0007669"/>
    <property type="project" value="TreeGrafter"/>
</dbReference>
<feature type="transmembrane region" description="Helical" evidence="3">
    <location>
        <begin position="198"/>
        <end position="217"/>
    </location>
</feature>
<dbReference type="PANTHER" id="PTHR45138:SF9">
    <property type="entry name" value="DIGUANYLATE CYCLASE DGCM-RELATED"/>
    <property type="match status" value="1"/>
</dbReference>
<evidence type="ECO:0000313" key="7">
    <source>
        <dbReference type="Proteomes" id="UP000238701"/>
    </source>
</evidence>
<dbReference type="InterPro" id="IPR043128">
    <property type="entry name" value="Rev_trsase/Diguanyl_cyclase"/>
</dbReference>
<keyword evidence="6" id="KW-0548">Nucleotidyltransferase</keyword>
<keyword evidence="3" id="KW-0472">Membrane</keyword>
<feature type="transmembrane region" description="Helical" evidence="3">
    <location>
        <begin position="298"/>
        <end position="315"/>
    </location>
</feature>
<evidence type="ECO:0000256" key="1">
    <source>
        <dbReference type="ARBA" id="ARBA00012528"/>
    </source>
</evidence>
<comment type="catalytic activity">
    <reaction evidence="2">
        <text>2 GTP = 3',3'-c-di-GMP + 2 diphosphate</text>
        <dbReference type="Rhea" id="RHEA:24898"/>
        <dbReference type="ChEBI" id="CHEBI:33019"/>
        <dbReference type="ChEBI" id="CHEBI:37565"/>
        <dbReference type="ChEBI" id="CHEBI:58805"/>
        <dbReference type="EC" id="2.7.7.65"/>
    </reaction>
</comment>
<feature type="transmembrane region" description="Helical" evidence="3">
    <location>
        <begin position="140"/>
        <end position="159"/>
    </location>
</feature>
<keyword evidence="3" id="KW-1133">Transmembrane helix</keyword>
<dbReference type="InterPro" id="IPR050469">
    <property type="entry name" value="Diguanylate_Cyclase"/>
</dbReference>
<feature type="chain" id="PRO_5015532895" description="diguanylate cyclase" evidence="4">
    <location>
        <begin position="25"/>
        <end position="545"/>
    </location>
</feature>
<gene>
    <name evidence="6" type="ORF">SBA1_120109</name>
</gene>
<keyword evidence="6" id="KW-0808">Transferase</keyword>
<dbReference type="GO" id="GO:0052621">
    <property type="term" value="F:diguanylate cyclase activity"/>
    <property type="evidence" value="ECO:0007669"/>
    <property type="project" value="UniProtKB-EC"/>
</dbReference>